<dbReference type="RefSeq" id="WP_107143395.1">
    <property type="nucleotide sequence ID" value="NZ_CP028324.1"/>
</dbReference>
<dbReference type="AlphaFoldDB" id="A0A2R4CF11"/>
<dbReference type="Pfam" id="PF14903">
    <property type="entry name" value="WG_beta_rep"/>
    <property type="match status" value="1"/>
</dbReference>
<reference evidence="1 2" key="1">
    <citation type="submission" date="2018-03" db="EMBL/GenBank/DDBJ databases">
        <title>Massilia armeniaca sp. nov., isolated from desert soil.</title>
        <authorList>
            <person name="Huang H."/>
            <person name="Ren M."/>
        </authorList>
    </citation>
    <scope>NUCLEOTIDE SEQUENCE [LARGE SCALE GENOMIC DNA]</scope>
    <source>
        <strain evidence="1 2">ZMN-3</strain>
    </source>
</reference>
<evidence type="ECO:0008006" key="3">
    <source>
        <dbReference type="Google" id="ProtNLM"/>
    </source>
</evidence>
<evidence type="ECO:0000313" key="1">
    <source>
        <dbReference type="EMBL" id="AVR98058.1"/>
    </source>
</evidence>
<evidence type="ECO:0000313" key="2">
    <source>
        <dbReference type="Proteomes" id="UP000240505"/>
    </source>
</evidence>
<dbReference type="OrthoDB" id="8754677at2"/>
<gene>
    <name evidence="1" type="ORF">C9I28_22255</name>
</gene>
<dbReference type="InterPro" id="IPR032774">
    <property type="entry name" value="WG_beta_rep"/>
</dbReference>
<dbReference type="KEGG" id="masz:C9I28_22255"/>
<name>A0A2R4CF11_9BURK</name>
<organism evidence="1 2">
    <name type="scientific">Pseudoduganella armeniaca</name>
    <dbReference type="NCBI Taxonomy" id="2072590"/>
    <lineage>
        <taxon>Bacteria</taxon>
        <taxon>Pseudomonadati</taxon>
        <taxon>Pseudomonadota</taxon>
        <taxon>Betaproteobacteria</taxon>
        <taxon>Burkholderiales</taxon>
        <taxon>Oxalobacteraceae</taxon>
        <taxon>Telluria group</taxon>
        <taxon>Pseudoduganella</taxon>
    </lineage>
</organism>
<accession>A0A2R4CF11</accession>
<proteinExistence type="predicted"/>
<sequence>MRHVKPQYLGRLKWNRAGYALVSRADAFDLMAVNRQGKVVVPGIYHTGDFDYPDAERGVGRFATPDGKCGYFQARGFQVVVPARYDVCQAFHDGRAIACTGCTRYCEDEDCHIDRLVGGDGVALALDGTVRERFTLPTLDTVCGTPERRLLTPRSGADLLRCAGDRNPFDDLK</sequence>
<protein>
    <recommendedName>
        <fullName evidence="3">WG repeat-containing protein</fullName>
    </recommendedName>
</protein>
<dbReference type="Proteomes" id="UP000240505">
    <property type="component" value="Chromosome"/>
</dbReference>
<keyword evidence="2" id="KW-1185">Reference proteome</keyword>
<dbReference type="EMBL" id="CP028324">
    <property type="protein sequence ID" value="AVR98058.1"/>
    <property type="molecule type" value="Genomic_DNA"/>
</dbReference>